<dbReference type="Proteomes" id="UP000606044">
    <property type="component" value="Unassembled WGS sequence"/>
</dbReference>
<proteinExistence type="predicted"/>
<feature type="transmembrane region" description="Helical" evidence="5">
    <location>
        <begin position="161"/>
        <end position="184"/>
    </location>
</feature>
<dbReference type="Gene3D" id="1.20.1420.30">
    <property type="entry name" value="NCX, central ion-binding region"/>
    <property type="match status" value="1"/>
</dbReference>
<feature type="transmembrane region" description="Helical" evidence="5">
    <location>
        <begin position="28"/>
        <end position="50"/>
    </location>
</feature>
<sequence>MGLTVFAYLFPLASLGFAILNSALALPFSWRVSAFETFLLVGSCFAAVHHAEGVSARIRQPFGTLVLTLSVTVIEVSVLVAMMLNGENNPTIAREAVLSTVMFVCTGIVGACLLLGALRHYEQDVRQQGVNGYLSVIIAISVLCLLLPGETFAGRTGATNMLQIGFVMVGTVVLYGAFLFMQTVRHRDDFLPEERDEAGEAPQHSLLVHVPLLLCCLAGIVALSSGVAAGVEEGLDRLGLRDPDAVVGAAVVAMLLLPETITAIRAARNNELQRSINTALGSALATIGLTMPAMVLVSELVGRPLTLGIDPEDRVQLLLVLVLSIVSFGTGRTNMLNGLVHLVLFAIYVMTIFIP</sequence>
<dbReference type="RefSeq" id="WP_188583495.1">
    <property type="nucleotide sequence ID" value="NZ_BMCT01000009.1"/>
</dbReference>
<feature type="transmembrane region" description="Helical" evidence="5">
    <location>
        <begin position="62"/>
        <end position="84"/>
    </location>
</feature>
<dbReference type="PANTHER" id="PTHR37958:SF1">
    <property type="entry name" value="SODIUM-POTASSIUM_PROTON ANTIPORTER CHAA"/>
    <property type="match status" value="1"/>
</dbReference>
<dbReference type="GO" id="GO:0015386">
    <property type="term" value="F:potassium:proton antiporter activity"/>
    <property type="evidence" value="ECO:0007669"/>
    <property type="project" value="TreeGrafter"/>
</dbReference>
<dbReference type="PANTHER" id="PTHR37958">
    <property type="entry name" value="SODIUM-POTASSIUM/PROTON ANTIPORTER CHAA"/>
    <property type="match status" value="1"/>
</dbReference>
<feature type="transmembrane region" description="Helical" evidence="5">
    <location>
        <begin position="276"/>
        <end position="295"/>
    </location>
</feature>
<evidence type="ECO:0000256" key="5">
    <source>
        <dbReference type="SAM" id="Phobius"/>
    </source>
</evidence>
<gene>
    <name evidence="7" type="ORF">GCM10007301_48870</name>
</gene>
<keyword evidence="8" id="KW-1185">Reference proteome</keyword>
<dbReference type="InterPro" id="IPR052946">
    <property type="entry name" value="Alkaline_pH_Ca-Antiporter"/>
</dbReference>
<evidence type="ECO:0000259" key="6">
    <source>
        <dbReference type="Pfam" id="PF01699"/>
    </source>
</evidence>
<evidence type="ECO:0000256" key="2">
    <source>
        <dbReference type="ARBA" id="ARBA00022692"/>
    </source>
</evidence>
<dbReference type="GO" id="GO:0005886">
    <property type="term" value="C:plasma membrane"/>
    <property type="evidence" value="ECO:0007669"/>
    <property type="project" value="TreeGrafter"/>
</dbReference>
<dbReference type="InterPro" id="IPR004837">
    <property type="entry name" value="NaCa_Exmemb"/>
</dbReference>
<feature type="transmembrane region" description="Helical" evidence="5">
    <location>
        <begin position="96"/>
        <end position="118"/>
    </location>
</feature>
<feature type="transmembrane region" description="Helical" evidence="5">
    <location>
        <begin position="205"/>
        <end position="225"/>
    </location>
</feature>
<protein>
    <submittedName>
        <fullName evidence="7">Sodium/calcium exchanger membrane protein</fullName>
    </submittedName>
</protein>
<dbReference type="EMBL" id="BMCT01000009">
    <property type="protein sequence ID" value="GGF82961.1"/>
    <property type="molecule type" value="Genomic_DNA"/>
</dbReference>
<keyword evidence="3 5" id="KW-1133">Transmembrane helix</keyword>
<dbReference type="InterPro" id="IPR044880">
    <property type="entry name" value="NCX_ion-bd_dom_sf"/>
</dbReference>
<accession>A0A917CDV6</accession>
<evidence type="ECO:0000313" key="8">
    <source>
        <dbReference type="Proteomes" id="UP000606044"/>
    </source>
</evidence>
<keyword evidence="4 5" id="KW-0472">Membrane</keyword>
<reference evidence="7" key="1">
    <citation type="journal article" date="2014" name="Int. J. Syst. Evol. Microbiol.">
        <title>Complete genome sequence of Corynebacterium casei LMG S-19264T (=DSM 44701T), isolated from a smear-ripened cheese.</title>
        <authorList>
            <consortium name="US DOE Joint Genome Institute (JGI-PGF)"/>
            <person name="Walter F."/>
            <person name="Albersmeier A."/>
            <person name="Kalinowski J."/>
            <person name="Ruckert C."/>
        </authorList>
    </citation>
    <scope>NUCLEOTIDE SEQUENCE</scope>
    <source>
        <strain evidence="7">CCM 7897</strain>
    </source>
</reference>
<feature type="domain" description="Sodium/calcium exchanger membrane region" evidence="6">
    <location>
        <begin position="212"/>
        <end position="352"/>
    </location>
</feature>
<evidence type="ECO:0000256" key="3">
    <source>
        <dbReference type="ARBA" id="ARBA00022989"/>
    </source>
</evidence>
<keyword evidence="2 5" id="KW-0812">Transmembrane</keyword>
<feature type="domain" description="Sodium/calcium exchanger membrane region" evidence="6">
    <location>
        <begin position="36"/>
        <end position="183"/>
    </location>
</feature>
<evidence type="ECO:0000313" key="7">
    <source>
        <dbReference type="EMBL" id="GGF82961.1"/>
    </source>
</evidence>
<comment type="subcellular location">
    <subcellularLocation>
        <location evidence="1">Membrane</location>
        <topology evidence="1">Multi-pass membrane protein</topology>
    </subcellularLocation>
</comment>
<feature type="transmembrane region" description="Helical" evidence="5">
    <location>
        <begin position="338"/>
        <end position="354"/>
    </location>
</feature>
<dbReference type="Pfam" id="PF01699">
    <property type="entry name" value="Na_Ca_ex"/>
    <property type="match status" value="2"/>
</dbReference>
<feature type="transmembrane region" description="Helical" evidence="5">
    <location>
        <begin position="130"/>
        <end position="149"/>
    </location>
</feature>
<evidence type="ECO:0000256" key="1">
    <source>
        <dbReference type="ARBA" id="ARBA00004141"/>
    </source>
</evidence>
<feature type="transmembrane region" description="Helical" evidence="5">
    <location>
        <begin position="245"/>
        <end position="264"/>
    </location>
</feature>
<name>A0A917CDV6_9HYPH</name>
<organism evidence="7 8">
    <name type="scientific">Azorhizobium oxalatiphilum</name>
    <dbReference type="NCBI Taxonomy" id="980631"/>
    <lineage>
        <taxon>Bacteria</taxon>
        <taxon>Pseudomonadati</taxon>
        <taxon>Pseudomonadota</taxon>
        <taxon>Alphaproteobacteria</taxon>
        <taxon>Hyphomicrobiales</taxon>
        <taxon>Xanthobacteraceae</taxon>
        <taxon>Azorhizobium</taxon>
    </lineage>
</organism>
<dbReference type="AlphaFoldDB" id="A0A917CDV6"/>
<dbReference type="GO" id="GO:0015385">
    <property type="term" value="F:sodium:proton antiporter activity"/>
    <property type="evidence" value="ECO:0007669"/>
    <property type="project" value="TreeGrafter"/>
</dbReference>
<feature type="transmembrane region" description="Helical" evidence="5">
    <location>
        <begin position="315"/>
        <end position="331"/>
    </location>
</feature>
<reference evidence="7" key="2">
    <citation type="submission" date="2020-09" db="EMBL/GenBank/DDBJ databases">
        <authorList>
            <person name="Sun Q."/>
            <person name="Sedlacek I."/>
        </authorList>
    </citation>
    <scope>NUCLEOTIDE SEQUENCE</scope>
    <source>
        <strain evidence="7">CCM 7897</strain>
    </source>
</reference>
<comment type="caution">
    <text evidence="7">The sequence shown here is derived from an EMBL/GenBank/DDBJ whole genome shotgun (WGS) entry which is preliminary data.</text>
</comment>
<evidence type="ECO:0000256" key="4">
    <source>
        <dbReference type="ARBA" id="ARBA00023136"/>
    </source>
</evidence>